<evidence type="ECO:0000313" key="1">
    <source>
        <dbReference type="EMBL" id="KAJ1351433.1"/>
    </source>
</evidence>
<dbReference type="EMBL" id="JAHQIW010001073">
    <property type="protein sequence ID" value="KAJ1351433.1"/>
    <property type="molecule type" value="Genomic_DNA"/>
</dbReference>
<accession>A0AAD5QGV8</accession>
<organism evidence="1 2">
    <name type="scientific">Parelaphostrongylus tenuis</name>
    <name type="common">Meningeal worm</name>
    <dbReference type="NCBI Taxonomy" id="148309"/>
    <lineage>
        <taxon>Eukaryota</taxon>
        <taxon>Metazoa</taxon>
        <taxon>Ecdysozoa</taxon>
        <taxon>Nematoda</taxon>
        <taxon>Chromadorea</taxon>
        <taxon>Rhabditida</taxon>
        <taxon>Rhabditina</taxon>
        <taxon>Rhabditomorpha</taxon>
        <taxon>Strongyloidea</taxon>
        <taxon>Metastrongylidae</taxon>
        <taxon>Parelaphostrongylus</taxon>
    </lineage>
</organism>
<evidence type="ECO:0000313" key="2">
    <source>
        <dbReference type="Proteomes" id="UP001196413"/>
    </source>
</evidence>
<reference evidence="1" key="1">
    <citation type="submission" date="2021-06" db="EMBL/GenBank/DDBJ databases">
        <title>Parelaphostrongylus tenuis whole genome reference sequence.</title>
        <authorList>
            <person name="Garwood T.J."/>
            <person name="Larsen P.A."/>
            <person name="Fountain-Jones N.M."/>
            <person name="Garbe J.R."/>
            <person name="Macchietto M.G."/>
            <person name="Kania S.A."/>
            <person name="Gerhold R.W."/>
            <person name="Richards J.E."/>
            <person name="Wolf T.M."/>
        </authorList>
    </citation>
    <scope>NUCLEOTIDE SEQUENCE</scope>
    <source>
        <strain evidence="1">MNPRO001-30</strain>
        <tissue evidence="1">Meninges</tissue>
    </source>
</reference>
<proteinExistence type="predicted"/>
<dbReference type="Proteomes" id="UP001196413">
    <property type="component" value="Unassembled WGS sequence"/>
</dbReference>
<name>A0AAD5QGV8_PARTN</name>
<sequence length="76" mass="8206">MTNEEASESNGLLKHGQTGTPELALACFARHTSSALLSLPVRLQGSESREIQQDQVSVSRTTLTNFNIICGKIVGY</sequence>
<comment type="caution">
    <text evidence="1">The sequence shown here is derived from an EMBL/GenBank/DDBJ whole genome shotgun (WGS) entry which is preliminary data.</text>
</comment>
<gene>
    <name evidence="1" type="ORF">KIN20_007433</name>
</gene>
<dbReference type="AlphaFoldDB" id="A0AAD5QGV8"/>
<keyword evidence="2" id="KW-1185">Reference proteome</keyword>
<protein>
    <submittedName>
        <fullName evidence="1">Uncharacterized protein</fullName>
    </submittedName>
</protein>